<dbReference type="EMBL" id="CP127363">
    <property type="protein sequence ID" value="WIY47470.1"/>
    <property type="molecule type" value="Genomic_DNA"/>
</dbReference>
<proteinExistence type="predicted"/>
<reference evidence="1 2" key="1">
    <citation type="submission" date="2023-06" db="EMBL/GenBank/DDBJ databases">
        <authorList>
            <person name="Ham H."/>
            <person name="Park D.S."/>
        </authorList>
    </citation>
    <scope>NUCLEOTIDE SEQUENCE [LARGE SCALE GENOMIC DNA]</scope>
    <source>
        <strain evidence="1 2">KACC 17005</strain>
    </source>
</reference>
<dbReference type="RefSeq" id="WP_133246164.1">
    <property type="nucleotide sequence ID" value="NZ_CP023687.1"/>
</dbReference>
<keyword evidence="2" id="KW-1185">Reference proteome</keyword>
<gene>
    <name evidence="1" type="ORF">QRO08_16710</name>
</gene>
<dbReference type="Proteomes" id="UP001242732">
    <property type="component" value="Chromosome"/>
</dbReference>
<evidence type="ECO:0000313" key="2">
    <source>
        <dbReference type="Proteomes" id="UP001242732"/>
    </source>
</evidence>
<organism evidence="1 2">
    <name type="scientific">Paracidovorax citrulli</name>
    <name type="common">Acidovorax citrulli</name>
    <dbReference type="NCBI Taxonomy" id="80869"/>
    <lineage>
        <taxon>Bacteria</taxon>
        <taxon>Pseudomonadati</taxon>
        <taxon>Pseudomonadota</taxon>
        <taxon>Betaproteobacteria</taxon>
        <taxon>Burkholderiales</taxon>
        <taxon>Comamonadaceae</taxon>
        <taxon>Paracidovorax</taxon>
    </lineage>
</organism>
<evidence type="ECO:0000313" key="1">
    <source>
        <dbReference type="EMBL" id="WIY47470.1"/>
    </source>
</evidence>
<sequence length="105" mass="11473">MSSDLMQRTMMEYRLETIRECMPGVHAMIKARAEQIGPEAYALVRRGLRGEPGCFYALEAGHVAGTPFGAEDPRMQDLAAALVWFGGAHVCIWPAEKEGGVHGPD</sequence>
<protein>
    <submittedName>
        <fullName evidence="1">Uncharacterized protein</fullName>
    </submittedName>
</protein>
<accession>A0ABY9AKK5</accession>
<name>A0ABY9AKK5_PARCI</name>